<evidence type="ECO:0000256" key="3">
    <source>
        <dbReference type="ARBA" id="ARBA00013161"/>
    </source>
</evidence>
<dbReference type="GeneID" id="25264059"/>
<accession>A0A066WI80</accession>
<feature type="compositionally biased region" description="Polar residues" evidence="13">
    <location>
        <begin position="1"/>
        <end position="14"/>
    </location>
</feature>
<gene>
    <name evidence="14" type="ORF">K437DRAFT_255069</name>
</gene>
<evidence type="ECO:0000313" key="15">
    <source>
        <dbReference type="Proteomes" id="UP000027361"/>
    </source>
</evidence>
<dbReference type="CDD" id="cd00806">
    <property type="entry name" value="TrpRS_core"/>
    <property type="match status" value="1"/>
</dbReference>
<keyword evidence="6 12" id="KW-0436">Ligase</keyword>
<evidence type="ECO:0000256" key="1">
    <source>
        <dbReference type="ARBA" id="ARBA00004496"/>
    </source>
</evidence>
<dbReference type="FunCoup" id="A0A066WI80">
    <property type="interactions" value="746"/>
</dbReference>
<protein>
    <recommendedName>
        <fullName evidence="4">Tryptophan--tRNA ligase, cytoplasmic</fullName>
        <ecNumber evidence="3">6.1.1.2</ecNumber>
    </recommendedName>
    <alternativeName>
        <fullName evidence="11">Tryptophanyl-tRNA synthetase</fullName>
    </alternativeName>
</protein>
<comment type="caution">
    <text evidence="14">The sequence shown here is derived from an EMBL/GenBank/DDBJ whole genome shotgun (WGS) entry which is preliminary data.</text>
</comment>
<keyword evidence="10 12" id="KW-0030">Aminoacyl-tRNA synthetase</keyword>
<keyword evidence="9 12" id="KW-0648">Protein biosynthesis</keyword>
<dbReference type="GO" id="GO:0005737">
    <property type="term" value="C:cytoplasm"/>
    <property type="evidence" value="ECO:0007669"/>
    <property type="project" value="UniProtKB-SubCell"/>
</dbReference>
<dbReference type="InterPro" id="IPR014729">
    <property type="entry name" value="Rossmann-like_a/b/a_fold"/>
</dbReference>
<name>A0A066WI80_TILAU</name>
<feature type="region of interest" description="Disordered" evidence="13">
    <location>
        <begin position="1"/>
        <end position="54"/>
    </location>
</feature>
<dbReference type="Proteomes" id="UP000027361">
    <property type="component" value="Unassembled WGS sequence"/>
</dbReference>
<evidence type="ECO:0000256" key="6">
    <source>
        <dbReference type="ARBA" id="ARBA00022598"/>
    </source>
</evidence>
<reference evidence="14 15" key="1">
    <citation type="submission" date="2014-05" db="EMBL/GenBank/DDBJ databases">
        <title>Draft genome sequence of a rare smut relative, Tilletiaria anomala UBC 951.</title>
        <authorList>
            <consortium name="DOE Joint Genome Institute"/>
            <person name="Toome M."/>
            <person name="Kuo A."/>
            <person name="Henrissat B."/>
            <person name="Lipzen A."/>
            <person name="Tritt A."/>
            <person name="Yoshinaga Y."/>
            <person name="Zane M."/>
            <person name="Barry K."/>
            <person name="Grigoriev I.V."/>
            <person name="Spatafora J.W."/>
            <person name="Aimea M.C."/>
        </authorList>
    </citation>
    <scope>NUCLEOTIDE SEQUENCE [LARGE SCALE GENOMIC DNA]</scope>
    <source>
        <strain evidence="14 15">UBC 951</strain>
    </source>
</reference>
<evidence type="ECO:0000256" key="4">
    <source>
        <dbReference type="ARBA" id="ARBA00013782"/>
    </source>
</evidence>
<dbReference type="InParanoid" id="A0A066WI80"/>
<dbReference type="PANTHER" id="PTHR10055:SF1">
    <property type="entry name" value="TRYPTOPHAN--TRNA LIGASE, CYTOPLASMIC"/>
    <property type="match status" value="1"/>
</dbReference>
<evidence type="ECO:0000256" key="13">
    <source>
        <dbReference type="SAM" id="MobiDB-lite"/>
    </source>
</evidence>
<dbReference type="HOGENOM" id="CLU_032621_0_1_1"/>
<dbReference type="STRING" id="1037660.A0A066WI80"/>
<dbReference type="Pfam" id="PF00579">
    <property type="entry name" value="tRNA-synt_1b"/>
    <property type="match status" value="1"/>
</dbReference>
<dbReference type="GO" id="GO:0006436">
    <property type="term" value="P:tryptophanyl-tRNA aminoacylation"/>
    <property type="evidence" value="ECO:0007669"/>
    <property type="project" value="InterPro"/>
</dbReference>
<keyword evidence="15" id="KW-1185">Reference proteome</keyword>
<dbReference type="EC" id="6.1.1.2" evidence="3"/>
<proteinExistence type="inferred from homology"/>
<dbReference type="AlphaFoldDB" id="A0A066WI80"/>
<evidence type="ECO:0000256" key="2">
    <source>
        <dbReference type="ARBA" id="ARBA00005594"/>
    </source>
</evidence>
<dbReference type="PRINTS" id="PR01039">
    <property type="entry name" value="TRNASYNTHTRP"/>
</dbReference>
<dbReference type="InterPro" id="IPR002306">
    <property type="entry name" value="Trp-tRNA-ligase"/>
</dbReference>
<evidence type="ECO:0000256" key="12">
    <source>
        <dbReference type="RuleBase" id="RU363036"/>
    </source>
</evidence>
<dbReference type="FunFam" id="1.10.240.10:FF:000003">
    <property type="entry name" value="Tryptophan--tRNA ligase, cytoplasmic"/>
    <property type="match status" value="1"/>
</dbReference>
<dbReference type="Gene3D" id="3.40.50.620">
    <property type="entry name" value="HUPs"/>
    <property type="match status" value="1"/>
</dbReference>
<evidence type="ECO:0000256" key="5">
    <source>
        <dbReference type="ARBA" id="ARBA00022490"/>
    </source>
</evidence>
<dbReference type="GO" id="GO:0005524">
    <property type="term" value="F:ATP binding"/>
    <property type="evidence" value="ECO:0007669"/>
    <property type="project" value="UniProtKB-KW"/>
</dbReference>
<evidence type="ECO:0000256" key="11">
    <source>
        <dbReference type="ARBA" id="ARBA00030268"/>
    </source>
</evidence>
<dbReference type="FunFam" id="3.40.50.620:FF:000033">
    <property type="entry name" value="tryptophan--tRNA ligase, cytoplasmic"/>
    <property type="match status" value="1"/>
</dbReference>
<comment type="subcellular location">
    <subcellularLocation>
        <location evidence="1">Cytoplasm</location>
    </subcellularLocation>
</comment>
<feature type="region of interest" description="Disordered" evidence="13">
    <location>
        <begin position="448"/>
        <end position="481"/>
    </location>
</feature>
<keyword evidence="7 12" id="KW-0547">Nucleotide-binding</keyword>
<evidence type="ECO:0000256" key="9">
    <source>
        <dbReference type="ARBA" id="ARBA00022917"/>
    </source>
</evidence>
<dbReference type="OMA" id="SIYHRFM"/>
<dbReference type="RefSeq" id="XP_013244490.1">
    <property type="nucleotide sequence ID" value="XM_013389036.1"/>
</dbReference>
<organism evidence="14 15">
    <name type="scientific">Tilletiaria anomala (strain ATCC 24038 / CBS 436.72 / UBC 951)</name>
    <dbReference type="NCBI Taxonomy" id="1037660"/>
    <lineage>
        <taxon>Eukaryota</taxon>
        <taxon>Fungi</taxon>
        <taxon>Dikarya</taxon>
        <taxon>Basidiomycota</taxon>
        <taxon>Ustilaginomycotina</taxon>
        <taxon>Exobasidiomycetes</taxon>
        <taxon>Georgefischeriales</taxon>
        <taxon>Tilletiariaceae</taxon>
        <taxon>Tilletiaria</taxon>
    </lineage>
</organism>
<keyword evidence="5" id="KW-0963">Cytoplasm</keyword>
<dbReference type="SUPFAM" id="SSF52374">
    <property type="entry name" value="Nucleotidylyl transferase"/>
    <property type="match status" value="1"/>
</dbReference>
<comment type="similarity">
    <text evidence="2 12">Belongs to the class-I aminoacyl-tRNA synthetase family.</text>
</comment>
<dbReference type="PANTHER" id="PTHR10055">
    <property type="entry name" value="TRYPTOPHANYL-TRNA SYNTHETASE"/>
    <property type="match status" value="1"/>
</dbReference>
<evidence type="ECO:0000256" key="8">
    <source>
        <dbReference type="ARBA" id="ARBA00022840"/>
    </source>
</evidence>
<keyword evidence="8 12" id="KW-0067">ATP-binding</keyword>
<dbReference type="InterPro" id="IPR002305">
    <property type="entry name" value="aa-tRNA-synth_Ic"/>
</dbReference>
<dbReference type="EMBL" id="JMSN01000019">
    <property type="protein sequence ID" value="KDN50365.1"/>
    <property type="molecule type" value="Genomic_DNA"/>
</dbReference>
<sequence>MAQTGTSQQEQITQKMEAVNLETKTKDGANVEPPSQGPVPAVNPPASDSVQKPDGGVVEAQKVTPWDVEGGFVDGKQVAIDYNKLIKEFGTKQIDAELLQRFETLTGWKPHPLLRRGTFFSHRELDKILTRYEQGKPFYLYTGRGPSSTSMHLGHLIPFMFTKWLQDVFDCPLVIQLTDDEKFLFKQELKLEQVQKFAKENAKDIIACGFNPNKTFIFSDLDYVGGPFYHNIVRIARCITANQSKGTFGFNDSDNVGKLHFVSVQAAPSFSNSFPQIYGRKSDIPCLIPCAIDQDPYFRQTRDVAVRLKYPKPSLIHSKFFPALQGPQTKMSASNELSSIYMNETANQIKNKINKHAFSGGQETLEEQRRLGGNPDVDVSYQYMLFFVDDDVKMRELADDYRAGKLLTGELKKMAIAVLQHVVKTFQDNKVKVTEDVVRNFMDPKRLIDPTLPAPGSTAHRQDQQGMSFILPTVPDGSGGK</sequence>
<dbReference type="NCBIfam" id="TIGR00233">
    <property type="entry name" value="trpS"/>
    <property type="match status" value="1"/>
</dbReference>
<dbReference type="OrthoDB" id="10261385at2759"/>
<evidence type="ECO:0000256" key="10">
    <source>
        <dbReference type="ARBA" id="ARBA00023146"/>
    </source>
</evidence>
<dbReference type="GO" id="GO:0004830">
    <property type="term" value="F:tryptophan-tRNA ligase activity"/>
    <property type="evidence" value="ECO:0007669"/>
    <property type="project" value="UniProtKB-EC"/>
</dbReference>
<evidence type="ECO:0000256" key="7">
    <source>
        <dbReference type="ARBA" id="ARBA00022741"/>
    </source>
</evidence>
<evidence type="ECO:0000313" key="14">
    <source>
        <dbReference type="EMBL" id="KDN50365.1"/>
    </source>
</evidence>
<dbReference type="Gene3D" id="1.10.240.10">
    <property type="entry name" value="Tyrosyl-Transfer RNA Synthetase"/>
    <property type="match status" value="1"/>
</dbReference>